<feature type="region of interest" description="Disordered" evidence="1">
    <location>
        <begin position="37"/>
        <end position="69"/>
    </location>
</feature>
<keyword evidence="4" id="KW-1185">Reference proteome</keyword>
<feature type="compositionally biased region" description="Basic and acidic residues" evidence="1">
    <location>
        <begin position="39"/>
        <end position="69"/>
    </location>
</feature>
<dbReference type="AlphaFoldDB" id="A0AAN8MWF9"/>
<dbReference type="Proteomes" id="UP001313282">
    <property type="component" value="Unassembled WGS sequence"/>
</dbReference>
<proteinExistence type="predicted"/>
<feature type="signal peptide" evidence="2">
    <location>
        <begin position="1"/>
        <end position="20"/>
    </location>
</feature>
<organism evidence="3 4">
    <name type="scientific">Orbilia javanica</name>
    <dbReference type="NCBI Taxonomy" id="47235"/>
    <lineage>
        <taxon>Eukaryota</taxon>
        <taxon>Fungi</taxon>
        <taxon>Dikarya</taxon>
        <taxon>Ascomycota</taxon>
        <taxon>Pezizomycotina</taxon>
        <taxon>Orbiliomycetes</taxon>
        <taxon>Orbiliales</taxon>
        <taxon>Orbiliaceae</taxon>
        <taxon>Orbilia</taxon>
    </lineage>
</organism>
<evidence type="ECO:0000313" key="3">
    <source>
        <dbReference type="EMBL" id="KAK6342804.1"/>
    </source>
</evidence>
<keyword evidence="2" id="KW-0732">Signal</keyword>
<sequence>MQLPSLTLLVTALLINLSLGSPIQGRVLEASKISGVTSRRLDTRDENPPLEKDCSKYKFKPEGDKKQSKHWDRMCPKFCEAVKKNPNSPASKRFEQAVRLNCAVPPPAA</sequence>
<gene>
    <name evidence="3" type="ORF">TWF718_008191</name>
</gene>
<evidence type="ECO:0000256" key="1">
    <source>
        <dbReference type="SAM" id="MobiDB-lite"/>
    </source>
</evidence>
<evidence type="ECO:0000313" key="4">
    <source>
        <dbReference type="Proteomes" id="UP001313282"/>
    </source>
</evidence>
<dbReference type="EMBL" id="JAVHNR010000005">
    <property type="protein sequence ID" value="KAK6342804.1"/>
    <property type="molecule type" value="Genomic_DNA"/>
</dbReference>
<name>A0AAN8MWF9_9PEZI</name>
<feature type="chain" id="PRO_5043043583" evidence="2">
    <location>
        <begin position="21"/>
        <end position="109"/>
    </location>
</feature>
<protein>
    <submittedName>
        <fullName evidence="3">Uncharacterized protein</fullName>
    </submittedName>
</protein>
<accession>A0AAN8MWF9</accession>
<reference evidence="3 4" key="1">
    <citation type="submission" date="2019-10" db="EMBL/GenBank/DDBJ databases">
        <authorList>
            <person name="Palmer J.M."/>
        </authorList>
    </citation>
    <scope>NUCLEOTIDE SEQUENCE [LARGE SCALE GENOMIC DNA]</scope>
    <source>
        <strain evidence="3 4">TWF718</strain>
    </source>
</reference>
<comment type="caution">
    <text evidence="3">The sequence shown here is derived from an EMBL/GenBank/DDBJ whole genome shotgun (WGS) entry which is preliminary data.</text>
</comment>
<evidence type="ECO:0000256" key="2">
    <source>
        <dbReference type="SAM" id="SignalP"/>
    </source>
</evidence>